<comment type="function">
    <text evidence="5">Catalyzes the reversible transfer of the terminal phosphate group between ATP and AMP. Plays an important role in cellular energy homeostasis and in adenine nucleotide metabolism.</text>
</comment>
<dbReference type="EC" id="2.7.4.3" evidence="5 7"/>
<sequence length="220" mass="24139">MALHLILLGPPASGKGTQGRRLAADRGLDYLSTGALLRGVLKEDSPAAREIRPILDRGGYIPDELMCGIMREWLADHPGGWVLDGFPRTLMQDDFLAAWLAERGERVDAAVALDVPKDELIRRIEGRVECPDCRWSGQKEELNEGRRCPKCGGAAGPRSDDNLTNFLSRYDEYCEQTVPVIERHDAAGTLLHCDATRSVDEVAATIEANLKTLTNDGETA</sequence>
<comment type="subcellular location">
    <subcellularLocation>
        <location evidence="5 7">Cytoplasm</location>
    </subcellularLocation>
</comment>
<keyword evidence="1 5" id="KW-0808">Transferase</keyword>
<feature type="region of interest" description="NMP" evidence="5">
    <location>
        <begin position="32"/>
        <end position="61"/>
    </location>
</feature>
<evidence type="ECO:0000313" key="8">
    <source>
        <dbReference type="EMBL" id="BCX46576.1"/>
    </source>
</evidence>
<comment type="domain">
    <text evidence="5">Consists of three domains, a large central CORE domain and two small peripheral domains, NMPbind and LID, which undergo movements during catalysis. The LID domain closes over the site of phosphoryl transfer upon ATP binding. Assembling and dissambling the active center during each catalytic cycle provides an effective means to prevent ATP hydrolysis.</text>
</comment>
<name>A0ABM7R8Q5_9BACT</name>
<feature type="binding site" evidence="5">
    <location>
        <position position="197"/>
    </location>
    <ligand>
        <name>ATP</name>
        <dbReference type="ChEBI" id="CHEBI:30616"/>
    </ligand>
</feature>
<evidence type="ECO:0000256" key="5">
    <source>
        <dbReference type="HAMAP-Rule" id="MF_00235"/>
    </source>
</evidence>
<keyword evidence="3 5" id="KW-0547">Nucleotide-binding</keyword>
<feature type="binding site" evidence="5">
    <location>
        <begin position="59"/>
        <end position="61"/>
    </location>
    <ligand>
        <name>AMP</name>
        <dbReference type="ChEBI" id="CHEBI:456215"/>
    </ligand>
</feature>
<feature type="binding site" evidence="5">
    <location>
        <position position="33"/>
    </location>
    <ligand>
        <name>AMP</name>
        <dbReference type="ChEBI" id="CHEBI:456215"/>
    </ligand>
</feature>
<dbReference type="PRINTS" id="PR00094">
    <property type="entry name" value="ADENYLTKNASE"/>
</dbReference>
<feature type="binding site" evidence="5">
    <location>
        <position position="169"/>
    </location>
    <ligand>
        <name>AMP</name>
        <dbReference type="ChEBI" id="CHEBI:456215"/>
    </ligand>
</feature>
<feature type="binding site" evidence="5">
    <location>
        <begin position="85"/>
        <end position="88"/>
    </location>
    <ligand>
        <name>AMP</name>
        <dbReference type="ChEBI" id="CHEBI:456215"/>
    </ligand>
</feature>
<dbReference type="CDD" id="cd01428">
    <property type="entry name" value="ADK"/>
    <property type="match status" value="1"/>
</dbReference>
<proteinExistence type="inferred from homology"/>
<dbReference type="InterPro" id="IPR000850">
    <property type="entry name" value="Adenylat/UMP-CMP_kin"/>
</dbReference>
<feature type="binding site" evidence="5">
    <location>
        <position position="158"/>
    </location>
    <ligand>
        <name>AMP</name>
        <dbReference type="ChEBI" id="CHEBI:456215"/>
    </ligand>
</feature>
<dbReference type="PROSITE" id="PS00113">
    <property type="entry name" value="ADENYLATE_KINASE"/>
    <property type="match status" value="1"/>
</dbReference>
<dbReference type="NCBIfam" id="TIGR01351">
    <property type="entry name" value="adk"/>
    <property type="match status" value="1"/>
</dbReference>
<evidence type="ECO:0000256" key="6">
    <source>
        <dbReference type="RuleBase" id="RU003330"/>
    </source>
</evidence>
<keyword evidence="5" id="KW-0963">Cytoplasm</keyword>
<keyword evidence="2 5" id="KW-0545">Nucleotide biosynthesis</keyword>
<reference evidence="8 9" key="1">
    <citation type="submission" date="2021-06" db="EMBL/GenBank/DDBJ databases">
        <title>Complete genome of Haloferula helveola possessing various polysaccharide degrading enzymes.</title>
        <authorList>
            <person name="Takami H."/>
            <person name="Huang C."/>
            <person name="Hamasaki K."/>
        </authorList>
    </citation>
    <scope>NUCLEOTIDE SEQUENCE [LARGE SCALE GENOMIC DNA]</scope>
    <source>
        <strain evidence="8 9">CN-1</strain>
    </source>
</reference>
<dbReference type="InterPro" id="IPR027417">
    <property type="entry name" value="P-loop_NTPase"/>
</dbReference>
<dbReference type="PANTHER" id="PTHR23359">
    <property type="entry name" value="NUCLEOTIDE KINASE"/>
    <property type="match status" value="1"/>
</dbReference>
<dbReference type="SUPFAM" id="SSF52540">
    <property type="entry name" value="P-loop containing nucleoside triphosphate hydrolases"/>
    <property type="match status" value="1"/>
</dbReference>
<comment type="similarity">
    <text evidence="5 6">Belongs to the adenylate kinase family.</text>
</comment>
<keyword evidence="4 5" id="KW-0418">Kinase</keyword>
<evidence type="ECO:0000256" key="2">
    <source>
        <dbReference type="ARBA" id="ARBA00022727"/>
    </source>
</evidence>
<protein>
    <recommendedName>
        <fullName evidence="5 7">Adenylate kinase</fullName>
        <shortName evidence="5">AK</shortName>
        <ecNumber evidence="5 7">2.7.4.3</ecNumber>
    </recommendedName>
    <alternativeName>
        <fullName evidence="5">ATP-AMP transphosphorylase</fullName>
    </alternativeName>
    <alternativeName>
        <fullName evidence="5">ATP:AMP phosphotransferase</fullName>
    </alternativeName>
    <alternativeName>
        <fullName evidence="5">Adenylate monophosphate kinase</fullName>
    </alternativeName>
</protein>
<feature type="binding site" evidence="5">
    <location>
        <begin position="12"/>
        <end position="17"/>
    </location>
    <ligand>
        <name>ATP</name>
        <dbReference type="ChEBI" id="CHEBI:30616"/>
    </ligand>
</feature>
<dbReference type="HAMAP" id="MF_00235">
    <property type="entry name" value="Adenylate_kinase_Adk"/>
    <property type="match status" value="1"/>
</dbReference>
<dbReference type="InterPro" id="IPR006259">
    <property type="entry name" value="Adenyl_kin_sub"/>
</dbReference>
<dbReference type="Proteomes" id="UP001374893">
    <property type="component" value="Chromosome"/>
</dbReference>
<dbReference type="Pfam" id="PF00406">
    <property type="entry name" value="ADK"/>
    <property type="match status" value="1"/>
</dbReference>
<evidence type="ECO:0000256" key="1">
    <source>
        <dbReference type="ARBA" id="ARBA00022679"/>
    </source>
</evidence>
<evidence type="ECO:0000313" key="9">
    <source>
        <dbReference type="Proteomes" id="UP001374893"/>
    </source>
</evidence>
<evidence type="ECO:0000256" key="4">
    <source>
        <dbReference type="ARBA" id="ARBA00022777"/>
    </source>
</evidence>
<keyword evidence="5 7" id="KW-0067">ATP-binding</keyword>
<dbReference type="GO" id="GO:0016301">
    <property type="term" value="F:kinase activity"/>
    <property type="evidence" value="ECO:0007669"/>
    <property type="project" value="UniProtKB-KW"/>
</dbReference>
<evidence type="ECO:0000256" key="3">
    <source>
        <dbReference type="ARBA" id="ARBA00022741"/>
    </source>
</evidence>
<feature type="binding site" evidence="5">
    <location>
        <position position="127"/>
    </location>
    <ligand>
        <name>ATP</name>
        <dbReference type="ChEBI" id="CHEBI:30616"/>
    </ligand>
</feature>
<dbReference type="RefSeq" id="WP_338688288.1">
    <property type="nucleotide sequence ID" value="NZ_AP024702.1"/>
</dbReference>
<comment type="catalytic activity">
    <reaction evidence="5 7">
        <text>AMP + ATP = 2 ADP</text>
        <dbReference type="Rhea" id="RHEA:12973"/>
        <dbReference type="ChEBI" id="CHEBI:30616"/>
        <dbReference type="ChEBI" id="CHEBI:456215"/>
        <dbReference type="ChEBI" id="CHEBI:456216"/>
        <dbReference type="EC" id="2.7.4.3"/>
    </reaction>
</comment>
<feature type="binding site" evidence="5">
    <location>
        <position position="38"/>
    </location>
    <ligand>
        <name>AMP</name>
        <dbReference type="ChEBI" id="CHEBI:456215"/>
    </ligand>
</feature>
<dbReference type="EMBL" id="AP024702">
    <property type="protein sequence ID" value="BCX46576.1"/>
    <property type="molecule type" value="Genomic_DNA"/>
</dbReference>
<gene>
    <name evidence="5" type="primary">adk</name>
    <name evidence="8" type="ORF">HAHE_04840</name>
</gene>
<comment type="pathway">
    <text evidence="5">Purine metabolism; AMP biosynthesis via salvage pathway; AMP from ADP: step 1/1.</text>
</comment>
<comment type="caution">
    <text evidence="5">Lacks conserved residue(s) required for the propagation of feature annotation.</text>
</comment>
<dbReference type="Gene3D" id="3.40.50.300">
    <property type="entry name" value="P-loop containing nucleotide triphosphate hydrolases"/>
    <property type="match status" value="1"/>
</dbReference>
<dbReference type="InterPro" id="IPR033690">
    <property type="entry name" value="Adenylat_kinase_CS"/>
</dbReference>
<comment type="subunit">
    <text evidence="5 7">Monomer.</text>
</comment>
<organism evidence="8 9">
    <name type="scientific">Haloferula helveola</name>
    <dbReference type="NCBI Taxonomy" id="490095"/>
    <lineage>
        <taxon>Bacteria</taxon>
        <taxon>Pseudomonadati</taxon>
        <taxon>Verrucomicrobiota</taxon>
        <taxon>Verrucomicrobiia</taxon>
        <taxon>Verrucomicrobiales</taxon>
        <taxon>Verrucomicrobiaceae</taxon>
        <taxon>Haloferula</taxon>
    </lineage>
</organism>
<feature type="binding site" evidence="5">
    <location>
        <position position="92"/>
    </location>
    <ligand>
        <name>AMP</name>
        <dbReference type="ChEBI" id="CHEBI:456215"/>
    </ligand>
</feature>
<keyword evidence="9" id="KW-1185">Reference proteome</keyword>
<evidence type="ECO:0000256" key="7">
    <source>
        <dbReference type="RuleBase" id="RU003331"/>
    </source>
</evidence>
<accession>A0ABM7R8Q5</accession>